<evidence type="ECO:0000256" key="1">
    <source>
        <dbReference type="ARBA" id="ARBA00004141"/>
    </source>
</evidence>
<feature type="transmembrane region" description="Helical" evidence="9">
    <location>
        <begin position="128"/>
        <end position="146"/>
    </location>
</feature>
<dbReference type="OrthoDB" id="297496at2759"/>
<accession>A0A0D2AMY2</accession>
<dbReference type="FunCoup" id="A0A0D2AMY2">
    <property type="interactions" value="10"/>
</dbReference>
<evidence type="ECO:0000256" key="3">
    <source>
        <dbReference type="ARBA" id="ARBA00022692"/>
    </source>
</evidence>
<dbReference type="GeneID" id="27309761"/>
<keyword evidence="7" id="KW-0407">Ion channel</keyword>
<dbReference type="STRING" id="253628.A0A0D2AMY2"/>
<keyword evidence="2" id="KW-0813">Transport</keyword>
<feature type="transmembrane region" description="Helical" evidence="9">
    <location>
        <begin position="92"/>
        <end position="116"/>
    </location>
</feature>
<feature type="compositionally biased region" description="Basic and acidic residues" evidence="8">
    <location>
        <begin position="704"/>
        <end position="721"/>
    </location>
</feature>
<comment type="subcellular location">
    <subcellularLocation>
        <location evidence="1">Membrane</location>
        <topology evidence="1">Multi-pass membrane protein</topology>
    </subcellularLocation>
</comment>
<dbReference type="InterPro" id="IPR003280">
    <property type="entry name" value="2pore_dom_K_chnl"/>
</dbReference>
<evidence type="ECO:0000256" key="8">
    <source>
        <dbReference type="SAM" id="MobiDB-lite"/>
    </source>
</evidence>
<dbReference type="PANTHER" id="PTHR11003">
    <property type="entry name" value="POTASSIUM CHANNEL, SUBFAMILY K"/>
    <property type="match status" value="1"/>
</dbReference>
<dbReference type="HOGENOM" id="CLU_013394_0_0_1"/>
<evidence type="ECO:0000256" key="6">
    <source>
        <dbReference type="ARBA" id="ARBA00023136"/>
    </source>
</evidence>
<dbReference type="GO" id="GO:0022841">
    <property type="term" value="F:potassium ion leak channel activity"/>
    <property type="evidence" value="ECO:0007669"/>
    <property type="project" value="TreeGrafter"/>
</dbReference>
<feature type="transmembrane region" description="Helical" evidence="9">
    <location>
        <begin position="166"/>
        <end position="188"/>
    </location>
</feature>
<feature type="transmembrane region" description="Helical" evidence="9">
    <location>
        <begin position="389"/>
        <end position="408"/>
    </location>
</feature>
<dbReference type="InParanoid" id="A0A0D2AMY2"/>
<dbReference type="EMBL" id="KN847532">
    <property type="protein sequence ID" value="KIW07875.1"/>
    <property type="molecule type" value="Genomic_DNA"/>
</dbReference>
<keyword evidence="3 9" id="KW-0812">Transmembrane</keyword>
<organism evidence="11 12">
    <name type="scientific">Verruconis gallopava</name>
    <dbReference type="NCBI Taxonomy" id="253628"/>
    <lineage>
        <taxon>Eukaryota</taxon>
        <taxon>Fungi</taxon>
        <taxon>Dikarya</taxon>
        <taxon>Ascomycota</taxon>
        <taxon>Pezizomycotina</taxon>
        <taxon>Dothideomycetes</taxon>
        <taxon>Pleosporomycetidae</taxon>
        <taxon>Venturiales</taxon>
        <taxon>Sympoventuriaceae</taxon>
        <taxon>Verruconis</taxon>
    </lineage>
</organism>
<sequence>MNDPGTDEPLREVAEEMEENQYEGEDKEEQDAEEDFLDPSRWWFTSTACPLIAGTFGPMASAFSICALVVYWREYIPEGGTEAHGEPIKDPAWLTALNSISLVLALIANIALLLNMTRRLKFAVAQPITIVGWLLASALLIALVSVASTRSFRLEPPERHALTQAYYYAIMASALYFIVACLMVLTVVGAHRGHYEKEFRLTLVQRTLMLQTIAFMMYLLVGACIFSYIEDWKFLDSVYWADFTLLTVGIGDDFTPKTHLGRSLLFPYAVGGIVTIGLVIGSIRSLILERGKAKMTARMTEKKREKVLNTVNLDKRTIKISTFKTISFSQKGLSEDQRREQEFNIMRKIQADASSNRKWMALGLSTVAAMTLWLVGAVVFQIAERKQGWSYFVALYFSYTSLLTIGYGDLQPTSNSGKPFFVFWSLLAVPTLTVLISNMGDTVVKAIADVVDWTGTLTIMPGENGAKAAWRSAIQGLARKVHNNEWETAVPGKALPKKGGDQSDESQKRSVQAHAMARLSQYIEEEELRHAREAGRHGDLTERDRHLYHYVLSKEIRQLMKDIQATPPKQYSYHDWAWYLKLLGQDEDDRKYHRDPPVLPDQKRADAKNESEYLGQGMGPNGDLSWSWLGTRSPLMGNKSEAEWLLEKLSEALELELYEMHSGRRCRHKPPISFQDVLDKEKERKRSIGSEKVNAAAEEVAAEDETKRSASSSKDSDEQNR</sequence>
<dbReference type="Proteomes" id="UP000053259">
    <property type="component" value="Unassembled WGS sequence"/>
</dbReference>
<feature type="region of interest" description="Disordered" evidence="8">
    <location>
        <begin position="669"/>
        <end position="721"/>
    </location>
</feature>
<evidence type="ECO:0000313" key="11">
    <source>
        <dbReference type="EMBL" id="KIW07875.1"/>
    </source>
</evidence>
<reference evidence="11 12" key="1">
    <citation type="submission" date="2015-01" db="EMBL/GenBank/DDBJ databases">
        <title>The Genome Sequence of Ochroconis gallopava CBS43764.</title>
        <authorList>
            <consortium name="The Broad Institute Genomics Platform"/>
            <person name="Cuomo C."/>
            <person name="de Hoog S."/>
            <person name="Gorbushina A."/>
            <person name="Stielow B."/>
            <person name="Teixiera M."/>
            <person name="Abouelleil A."/>
            <person name="Chapman S.B."/>
            <person name="Priest M."/>
            <person name="Young S.K."/>
            <person name="Wortman J."/>
            <person name="Nusbaum C."/>
            <person name="Birren B."/>
        </authorList>
    </citation>
    <scope>NUCLEOTIDE SEQUENCE [LARGE SCALE GENOMIC DNA]</scope>
    <source>
        <strain evidence="11 12">CBS 43764</strain>
    </source>
</reference>
<feature type="compositionally biased region" description="Basic and acidic residues" evidence="8">
    <location>
        <begin position="498"/>
        <end position="508"/>
    </location>
</feature>
<proteinExistence type="predicted"/>
<feature type="region of interest" description="Disordered" evidence="8">
    <location>
        <begin position="488"/>
        <end position="511"/>
    </location>
</feature>
<keyword evidence="6 9" id="KW-0472">Membrane</keyword>
<feature type="region of interest" description="Disordered" evidence="8">
    <location>
        <begin position="1"/>
        <end position="32"/>
    </location>
</feature>
<feature type="transmembrane region" description="Helical" evidence="9">
    <location>
        <begin position="420"/>
        <end position="440"/>
    </location>
</feature>
<dbReference type="InterPro" id="IPR013099">
    <property type="entry name" value="K_chnl_dom"/>
</dbReference>
<dbReference type="AlphaFoldDB" id="A0A0D2AMY2"/>
<keyword evidence="4 9" id="KW-1133">Transmembrane helix</keyword>
<feature type="transmembrane region" description="Helical" evidence="9">
    <location>
        <begin position="359"/>
        <end position="383"/>
    </location>
</feature>
<feature type="domain" description="Potassium channel" evidence="10">
    <location>
        <begin position="370"/>
        <end position="444"/>
    </location>
</feature>
<dbReference type="Pfam" id="PF07885">
    <property type="entry name" value="Ion_trans_2"/>
    <property type="match status" value="2"/>
</dbReference>
<evidence type="ECO:0000259" key="10">
    <source>
        <dbReference type="Pfam" id="PF07885"/>
    </source>
</evidence>
<dbReference type="VEuPathDB" id="FungiDB:PV09_01788"/>
<feature type="compositionally biased region" description="Acidic residues" evidence="8">
    <location>
        <begin position="15"/>
        <end position="32"/>
    </location>
</feature>
<evidence type="ECO:0000256" key="7">
    <source>
        <dbReference type="ARBA" id="ARBA00023303"/>
    </source>
</evidence>
<evidence type="ECO:0000256" key="2">
    <source>
        <dbReference type="ARBA" id="ARBA00022448"/>
    </source>
</evidence>
<dbReference type="PANTHER" id="PTHR11003:SF301">
    <property type="entry name" value="POTASSIUM CHANNEL PROTEIN"/>
    <property type="match status" value="1"/>
</dbReference>
<protein>
    <recommendedName>
        <fullName evidence="10">Potassium channel domain-containing protein</fullName>
    </recommendedName>
</protein>
<evidence type="ECO:0000313" key="12">
    <source>
        <dbReference type="Proteomes" id="UP000053259"/>
    </source>
</evidence>
<feature type="domain" description="Potassium channel" evidence="10">
    <location>
        <begin position="214"/>
        <end position="287"/>
    </location>
</feature>
<dbReference type="GO" id="GO:0030322">
    <property type="term" value="P:stabilization of membrane potential"/>
    <property type="evidence" value="ECO:0007669"/>
    <property type="project" value="TreeGrafter"/>
</dbReference>
<feature type="transmembrane region" description="Helical" evidence="9">
    <location>
        <begin position="208"/>
        <end position="229"/>
    </location>
</feature>
<name>A0A0D2AMY2_9PEZI</name>
<gene>
    <name evidence="11" type="ORF">PV09_01788</name>
</gene>
<dbReference type="SUPFAM" id="SSF81324">
    <property type="entry name" value="Voltage-gated potassium channels"/>
    <property type="match status" value="2"/>
</dbReference>
<feature type="transmembrane region" description="Helical" evidence="9">
    <location>
        <begin position="51"/>
        <end position="72"/>
    </location>
</feature>
<keyword evidence="5" id="KW-0406">Ion transport</keyword>
<feature type="compositionally biased region" description="Basic and acidic residues" evidence="8">
    <location>
        <begin position="677"/>
        <end position="689"/>
    </location>
</feature>
<dbReference type="GO" id="GO:0005886">
    <property type="term" value="C:plasma membrane"/>
    <property type="evidence" value="ECO:0007669"/>
    <property type="project" value="TreeGrafter"/>
</dbReference>
<dbReference type="RefSeq" id="XP_016217744.1">
    <property type="nucleotide sequence ID" value="XM_016354732.1"/>
</dbReference>
<dbReference type="Gene3D" id="1.10.287.70">
    <property type="match status" value="2"/>
</dbReference>
<evidence type="ECO:0000256" key="4">
    <source>
        <dbReference type="ARBA" id="ARBA00022989"/>
    </source>
</evidence>
<evidence type="ECO:0000256" key="5">
    <source>
        <dbReference type="ARBA" id="ARBA00023065"/>
    </source>
</evidence>
<dbReference type="GO" id="GO:0015271">
    <property type="term" value="F:outward rectifier potassium channel activity"/>
    <property type="evidence" value="ECO:0007669"/>
    <property type="project" value="TreeGrafter"/>
</dbReference>
<evidence type="ECO:0000256" key="9">
    <source>
        <dbReference type="SAM" id="Phobius"/>
    </source>
</evidence>
<feature type="transmembrane region" description="Helical" evidence="9">
    <location>
        <begin position="265"/>
        <end position="288"/>
    </location>
</feature>
<keyword evidence="12" id="KW-1185">Reference proteome</keyword>